<evidence type="ECO:0000313" key="2">
    <source>
        <dbReference type="EMBL" id="WRQ88731.1"/>
    </source>
</evidence>
<dbReference type="InterPro" id="IPR036541">
    <property type="entry name" value="PLipase_A1_sf"/>
</dbReference>
<reference evidence="2 3" key="2">
    <citation type="submission" date="2023-12" db="EMBL/GenBank/DDBJ databases">
        <title>Description of an unclassified Opitutus bacterium of Verrucomicrobiota.</title>
        <authorList>
            <person name="Zhang D.-F."/>
        </authorList>
    </citation>
    <scope>NUCLEOTIDE SEQUENCE [LARGE SCALE GENOMIC DNA]</scope>
    <source>
        <strain evidence="2 3">WL0086</strain>
    </source>
</reference>
<evidence type="ECO:0008006" key="4">
    <source>
        <dbReference type="Google" id="ProtNLM"/>
    </source>
</evidence>
<evidence type="ECO:0000256" key="1">
    <source>
        <dbReference type="SAM" id="MobiDB-lite"/>
    </source>
</evidence>
<name>A0ABZ1CB08_9BACT</name>
<reference evidence="2 3" key="1">
    <citation type="submission" date="2021-08" db="EMBL/GenBank/DDBJ databases">
        <authorList>
            <person name="Zhang D."/>
            <person name="Zhang A."/>
            <person name="Wang L."/>
        </authorList>
    </citation>
    <scope>NUCLEOTIDE SEQUENCE [LARGE SCALE GENOMIC DNA]</scope>
    <source>
        <strain evidence="2 3">WL0086</strain>
    </source>
</reference>
<gene>
    <name evidence="2" type="ORF">K1X11_004895</name>
</gene>
<protein>
    <recommendedName>
        <fullName evidence="4">DUF3570 domain-containing protein</fullName>
    </recommendedName>
</protein>
<feature type="region of interest" description="Disordered" evidence="1">
    <location>
        <begin position="34"/>
        <end position="56"/>
    </location>
</feature>
<dbReference type="Gene3D" id="2.40.230.10">
    <property type="entry name" value="Phospholipase A1"/>
    <property type="match status" value="1"/>
</dbReference>
<dbReference type="RefSeq" id="WP_221031830.1">
    <property type="nucleotide sequence ID" value="NZ_CP139781.1"/>
</dbReference>
<dbReference type="Proteomes" id="UP000738431">
    <property type="component" value="Chromosome"/>
</dbReference>
<dbReference type="EMBL" id="CP139781">
    <property type="protein sequence ID" value="WRQ88731.1"/>
    <property type="molecule type" value="Genomic_DNA"/>
</dbReference>
<accession>A0ABZ1CB08</accession>
<evidence type="ECO:0000313" key="3">
    <source>
        <dbReference type="Proteomes" id="UP000738431"/>
    </source>
</evidence>
<keyword evidence="3" id="KW-1185">Reference proteome</keyword>
<sequence>MALVGSAAIAHARPSLPTAAEIAAVVEKTGQAAETEPVLAEADSAEPDAAEDGGYAKTDRRRPFLRAYEPLSVGYTFQEDEHFLDFTLSVMVPLLHGYYPDLETPPTGETEMPAGSKLRPYFAFTGRAGQYINTRNSQPVVGKRFNPLISARYWWWNQGASPEARADTFVELVYAHESNGQWISGEAPFRASLGLHYLDELHRLEEERGPLNDALRARALRTAYESTRDEISRGWDYIGLNFSVRGGGILPNDNHRLQMKLSHYLSWGLLQQDAEEFAIWEDDAEGKPRDWVDGFELRYDGMMPLARWELFDGVEIDSEWALIYKTGIARPFRHHTFEAEAGLLINGFPLKFWYRYGYMNDLISYYRKESAGGLRFSFNRFSREELRRTED</sequence>
<proteinExistence type="predicted"/>
<organism evidence="2 3">
    <name type="scientific">Actomonas aquatica</name>
    <dbReference type="NCBI Taxonomy" id="2866162"/>
    <lineage>
        <taxon>Bacteria</taxon>
        <taxon>Pseudomonadati</taxon>
        <taxon>Verrucomicrobiota</taxon>
        <taxon>Opitutia</taxon>
        <taxon>Opitutales</taxon>
        <taxon>Opitutaceae</taxon>
        <taxon>Actomonas</taxon>
    </lineage>
</organism>